<dbReference type="GO" id="GO:0004722">
    <property type="term" value="F:protein serine/threonine phosphatase activity"/>
    <property type="evidence" value="ECO:0007669"/>
    <property type="project" value="InterPro"/>
</dbReference>
<evidence type="ECO:0000256" key="1">
    <source>
        <dbReference type="SAM" id="MobiDB-lite"/>
    </source>
</evidence>
<dbReference type="Gene3D" id="3.60.40.10">
    <property type="entry name" value="PPM-type phosphatase domain"/>
    <property type="match status" value="1"/>
</dbReference>
<dbReference type="InterPro" id="IPR015655">
    <property type="entry name" value="PP2C"/>
</dbReference>
<keyword evidence="2" id="KW-0732">Signal</keyword>
<gene>
    <name evidence="5" type="ORF">PSNMU_V1.4_AUG-EV-PASAV3_0114040</name>
</gene>
<accession>A0A448ZQJ2</accession>
<dbReference type="GO" id="GO:0004672">
    <property type="term" value="F:protein kinase activity"/>
    <property type="evidence" value="ECO:0007669"/>
    <property type="project" value="InterPro"/>
</dbReference>
<dbReference type="SUPFAM" id="SSF56112">
    <property type="entry name" value="Protein kinase-like (PK-like)"/>
    <property type="match status" value="1"/>
</dbReference>
<dbReference type="PROSITE" id="PS50011">
    <property type="entry name" value="PROTEIN_KINASE_DOM"/>
    <property type="match status" value="1"/>
</dbReference>
<dbReference type="Gene3D" id="1.10.510.10">
    <property type="entry name" value="Transferase(Phosphotransferase) domain 1"/>
    <property type="match status" value="1"/>
</dbReference>
<proteinExistence type="predicted"/>
<dbReference type="SUPFAM" id="SSF81606">
    <property type="entry name" value="PP2C-like"/>
    <property type="match status" value="1"/>
</dbReference>
<evidence type="ECO:0008006" key="7">
    <source>
        <dbReference type="Google" id="ProtNLM"/>
    </source>
</evidence>
<feature type="region of interest" description="Disordered" evidence="1">
    <location>
        <begin position="467"/>
        <end position="486"/>
    </location>
</feature>
<evidence type="ECO:0000259" key="4">
    <source>
        <dbReference type="PROSITE" id="PS51746"/>
    </source>
</evidence>
<keyword evidence="6" id="KW-1185">Reference proteome</keyword>
<dbReference type="Pfam" id="PF00069">
    <property type="entry name" value="Pkinase"/>
    <property type="match status" value="1"/>
</dbReference>
<feature type="region of interest" description="Disordered" evidence="1">
    <location>
        <begin position="554"/>
        <end position="576"/>
    </location>
</feature>
<dbReference type="Proteomes" id="UP000291116">
    <property type="component" value="Unassembled WGS sequence"/>
</dbReference>
<evidence type="ECO:0000259" key="3">
    <source>
        <dbReference type="PROSITE" id="PS50011"/>
    </source>
</evidence>
<feature type="region of interest" description="Disordered" evidence="1">
    <location>
        <begin position="631"/>
        <end position="680"/>
    </location>
</feature>
<evidence type="ECO:0000313" key="6">
    <source>
        <dbReference type="Proteomes" id="UP000291116"/>
    </source>
</evidence>
<dbReference type="InterPro" id="IPR011009">
    <property type="entry name" value="Kinase-like_dom_sf"/>
</dbReference>
<dbReference type="SMART" id="SM00332">
    <property type="entry name" value="PP2Cc"/>
    <property type="match status" value="1"/>
</dbReference>
<dbReference type="InterPro" id="IPR001932">
    <property type="entry name" value="PPM-type_phosphatase-like_dom"/>
</dbReference>
<feature type="compositionally biased region" description="Basic and acidic residues" evidence="1">
    <location>
        <begin position="219"/>
        <end position="233"/>
    </location>
</feature>
<dbReference type="InterPro" id="IPR008271">
    <property type="entry name" value="Ser/Thr_kinase_AS"/>
</dbReference>
<feature type="compositionally biased region" description="Basic and acidic residues" evidence="1">
    <location>
        <begin position="631"/>
        <end position="649"/>
    </location>
</feature>
<evidence type="ECO:0000256" key="2">
    <source>
        <dbReference type="SAM" id="SignalP"/>
    </source>
</evidence>
<dbReference type="OrthoDB" id="10264738at2759"/>
<dbReference type="InterPro" id="IPR036457">
    <property type="entry name" value="PPM-type-like_dom_sf"/>
</dbReference>
<dbReference type="InterPro" id="IPR000719">
    <property type="entry name" value="Prot_kinase_dom"/>
</dbReference>
<name>A0A448ZQJ2_9STRA</name>
<dbReference type="InterPro" id="IPR013087">
    <property type="entry name" value="Znf_C2H2_type"/>
</dbReference>
<feature type="compositionally biased region" description="Basic and acidic residues" evidence="1">
    <location>
        <begin position="144"/>
        <end position="157"/>
    </location>
</feature>
<feature type="domain" description="PPM-type phosphatase" evidence="4">
    <location>
        <begin position="1029"/>
        <end position="1369"/>
    </location>
</feature>
<dbReference type="PANTHER" id="PTHR47992">
    <property type="entry name" value="PROTEIN PHOSPHATASE"/>
    <property type="match status" value="1"/>
</dbReference>
<feature type="compositionally biased region" description="Polar residues" evidence="1">
    <location>
        <begin position="256"/>
        <end position="268"/>
    </location>
</feature>
<dbReference type="Pfam" id="PF00481">
    <property type="entry name" value="PP2C"/>
    <property type="match status" value="1"/>
</dbReference>
<feature type="region of interest" description="Disordered" evidence="1">
    <location>
        <begin position="213"/>
        <end position="268"/>
    </location>
</feature>
<dbReference type="CDD" id="cd00143">
    <property type="entry name" value="PP2Cc"/>
    <property type="match status" value="1"/>
</dbReference>
<feature type="domain" description="Protein kinase" evidence="3">
    <location>
        <begin position="388"/>
        <end position="939"/>
    </location>
</feature>
<feature type="compositionally biased region" description="Acidic residues" evidence="1">
    <location>
        <begin position="234"/>
        <end position="243"/>
    </location>
</feature>
<dbReference type="PROSITE" id="PS00028">
    <property type="entry name" value="ZINC_FINGER_C2H2_1"/>
    <property type="match status" value="1"/>
</dbReference>
<dbReference type="GO" id="GO:0005524">
    <property type="term" value="F:ATP binding"/>
    <property type="evidence" value="ECO:0007669"/>
    <property type="project" value="InterPro"/>
</dbReference>
<sequence>MRILPSMFRAIAILVSVFVIPTRVVPASGVVPESVSEIVEEEDATEEDEAFQDFVHATGAGGPDETGAVAKIEHQGSKTKTNDAEDSIVRKHYLSRFPLFRFFQNEPPKKNQYTDFRHKLPFFVSMFGGHENDSKPAQDPGRPTNERVIDDKDGFHGDREKIEQVMQRFYEGVEEYPRFARSIVSSLIATRSRRQVHNRYDYRTTQNLLLLRPRTIPHNYEKDEHANGDRANKDDEDEDDNNDELQPGTVLEVSSRRSPTHMQNGNSDVSYELVKKIPHELGEAPPKHYSDFAYTSVIIKESFSSTTSPFVPVSVQPLVTSNSAKDAAAEVNNNGNEDHENSSNKKLYFDRSSPNVAFFPSDWWKWWMPFSDSDWWKTNGSTKDDFRTVESTAFAGGSNGEVWRGRRVCQKKHESESDADNVNEYAKYRDNQAMFGKSNSQNNIKNKKQSWKEENHEGSCFDFDDTKSCDGDDPDGEPIAGGDDKKCDDQTPLVLKRLKIERGYLLLEAGLREIYFGKLISRVLEESKRDSFTVYVDHFFREVPQRRRTYNNKRVFGGLPTKNQNNDEYDDDDSNNKDYQAANDLELWIVFEDAGPSLRSYIYTPLASDGGFVMHQHSKLWTMLRTFTNEKRATSKERTRPRDRDRNNWEGDDGDSSLEIRNNSTEPTRSPTKGGEQLNQKKIGQQFMQKILREILEAAAELHRRGIVHRDIKPSNVMCKSDKPLSDLFKASSSDSLLLNIDCRLGDFSSGWDRYTSEKLFTKGPTPGEQTDEYAPPESYVGPYWKPFDKDKPHSYDSWSIGVLALELLLGTPQVFSVDQRTNALLTNQMKRAGASDDELEYALFLAALSNFCIFVPSNVASRVEESWPLGRGDPLHKTAMVTESCTLQDFHRALRARDPLGIGFDSSTDLLLHLIWKLLAYEPNERITAEEALNHPYFISPDGTLESLNRIPGFHNALESQMLDPRIDFDAEDEVKDFECPRCGRVFHDWRSCHQHANLRKHAKFCSYNRSALPSCINTHSMLPEHATSGWCDLQGRRPTIEDFHSIHLHQDHQFYGIFDGHTGNLASKFATSELYRELLNHLPSVRELNRQSDSDSTGEWKERIKTNVTNAFEVVHERFLDRINTVTSHSIPKMDQSGTTATAMLVTDSVVIVAVLGDSRGVMASAKDRDGEGVSGSSKRSRKIHWKDFPSVSAIPFSIDHVASDPRERELVIQRGGFVSNVGGMPRVNGTLAITRSIGDANLAPVLSREPSVVAFDRSEMKDMCGDLGQSEERSNAVAIPCFVILASDGLWDVMSNQEAVDFVVDTFLQRSKAPNASDEIALFSQAKEEDSYEGNVGVFQESAERLAVEAYVRGSTDNIGVCVVAID</sequence>
<feature type="signal peptide" evidence="2">
    <location>
        <begin position="1"/>
        <end position="29"/>
    </location>
</feature>
<dbReference type="PROSITE" id="PS00108">
    <property type="entry name" value="PROTEIN_KINASE_ST"/>
    <property type="match status" value="1"/>
</dbReference>
<protein>
    <recommendedName>
        <fullName evidence="7">Protein kinase domain-containing protein</fullName>
    </recommendedName>
</protein>
<feature type="chain" id="PRO_5019344224" description="Protein kinase domain-containing protein" evidence="2">
    <location>
        <begin position="30"/>
        <end position="1370"/>
    </location>
</feature>
<dbReference type="EMBL" id="CAACVS010000637">
    <property type="protein sequence ID" value="VEU44307.1"/>
    <property type="molecule type" value="Genomic_DNA"/>
</dbReference>
<organism evidence="5 6">
    <name type="scientific">Pseudo-nitzschia multistriata</name>
    <dbReference type="NCBI Taxonomy" id="183589"/>
    <lineage>
        <taxon>Eukaryota</taxon>
        <taxon>Sar</taxon>
        <taxon>Stramenopiles</taxon>
        <taxon>Ochrophyta</taxon>
        <taxon>Bacillariophyta</taxon>
        <taxon>Bacillariophyceae</taxon>
        <taxon>Bacillariophycidae</taxon>
        <taxon>Bacillariales</taxon>
        <taxon>Bacillariaceae</taxon>
        <taxon>Pseudo-nitzschia</taxon>
    </lineage>
</organism>
<feature type="region of interest" description="Disordered" evidence="1">
    <location>
        <begin position="129"/>
        <end position="157"/>
    </location>
</feature>
<dbReference type="PROSITE" id="PS51746">
    <property type="entry name" value="PPM_2"/>
    <property type="match status" value="1"/>
</dbReference>
<reference evidence="5 6" key="1">
    <citation type="submission" date="2019-01" db="EMBL/GenBank/DDBJ databases">
        <authorList>
            <person name="Ferrante I. M."/>
        </authorList>
    </citation>
    <scope>NUCLEOTIDE SEQUENCE [LARGE SCALE GENOMIC DNA]</scope>
    <source>
        <strain evidence="5 6">B856</strain>
    </source>
</reference>
<feature type="compositionally biased region" description="Polar residues" evidence="1">
    <location>
        <begin position="659"/>
        <end position="680"/>
    </location>
</feature>
<dbReference type="SMART" id="SM00220">
    <property type="entry name" value="S_TKc"/>
    <property type="match status" value="1"/>
</dbReference>
<evidence type="ECO:0000313" key="5">
    <source>
        <dbReference type="EMBL" id="VEU44307.1"/>
    </source>
</evidence>